<protein>
    <submittedName>
        <fullName evidence="2">Nuclear import receptor</fullName>
    </submittedName>
</protein>
<evidence type="ECO:0000313" key="2">
    <source>
        <dbReference type="EMBL" id="WFD33743.1"/>
    </source>
</evidence>
<evidence type="ECO:0000259" key="1">
    <source>
        <dbReference type="SMART" id="SM00913"/>
    </source>
</evidence>
<dbReference type="AlphaFoldDB" id="A0AAF0EW43"/>
<dbReference type="Pfam" id="PF08389">
    <property type="entry name" value="Xpo1"/>
    <property type="match status" value="1"/>
</dbReference>
<sequence length="923" mass="102405">MSVLHALQTLYHDPDSAAKSKANIALQDFQKTTDAWQTANTLLLAQELPLESRLFAAQTFRSKITFDLEQLPQDSYPGLRDMLLHALAMYADGPRVIQTQLSLSLAALAIQCDENVWPNVVPDMISRFGGSPGTVGVLLEFLSVLPDEVCSNHRIPIDNVTFHKRIPKLLTMHANLVLNTLAMYIQAEGVTPSIQEAVFSCLGAWLRAGEISASQLAETPLFAFSFEALNSELLFDVAVDVICDLINETQEVEDNHDVIQQIVPRIQALRPKITEACEDDDKMRGLCRIFVQTGETYTSLMVPHSAEMLPIAQSILDCAAFHDLDIVQITFRFWYLLATVVHKSGSPPWIALYEQLFAIIIRHLRFPMDDEELTGQERDDFRSFRHYMGDTLKDCSYVLGPEACLMRSLQMIEEEMASPQTACWQHIEAPLFSMRSMGGQVDIHDDQVVPRIFDVIPQLPPHPRLRYAGLLVISRYTEWLDMHPERIPSTLTYITTGFDADRDISAAAAQAMNYLCQDCRKHLVPFLPQLLDFFATVRERLDVDDSLAVVEAIAHVISASSPAAALESLAAFTRPLLERVHDVSVMQNAVKPDLMRAADSMEQLAKVLQVVAVTFASSLGPECAETCASAYHILDTLLAAHGHVFFISERTSALIRRALVFFGDKAIPTLGPLLERFVACFEATGYSGYVWIVGKSIDQFAGHADPPLRALLSSAFERVSAKVLQLLSTTPIGEQTDVLDDYMHTCIVTMRTVPYMLLLSPVFPHAFNVAVLSLGSVSQSVIGVTLDALRDILVFEPERTLDAETARACSASISAAVAAHGAALTTSLIAGLMTHFSPDHMQLVFAVYRALATSWPDEMSVWTNAAVEQLPGHAIAPSERTRFLTSIQEQLRTRSVSHVSTSLLILFNASRRLRERARLDDRS</sequence>
<dbReference type="SUPFAM" id="SSF48371">
    <property type="entry name" value="ARM repeat"/>
    <property type="match status" value="1"/>
</dbReference>
<evidence type="ECO:0000313" key="3">
    <source>
        <dbReference type="Proteomes" id="UP001219933"/>
    </source>
</evidence>
<dbReference type="Pfam" id="PF24138">
    <property type="entry name" value="TPR_TNPO3_IPO13_2nd"/>
    <property type="match status" value="1"/>
</dbReference>
<organism evidence="2 3">
    <name type="scientific">Malassezia cuniculi</name>
    <dbReference type="NCBI Taxonomy" id="948313"/>
    <lineage>
        <taxon>Eukaryota</taxon>
        <taxon>Fungi</taxon>
        <taxon>Dikarya</taxon>
        <taxon>Basidiomycota</taxon>
        <taxon>Ustilaginomycotina</taxon>
        <taxon>Malasseziomycetes</taxon>
        <taxon>Malasseziales</taxon>
        <taxon>Malasseziaceae</taxon>
        <taxon>Malassezia</taxon>
    </lineage>
</organism>
<dbReference type="GO" id="GO:0031267">
    <property type="term" value="F:small GTPase binding"/>
    <property type="evidence" value="ECO:0007669"/>
    <property type="project" value="InterPro"/>
</dbReference>
<dbReference type="SMART" id="SM00913">
    <property type="entry name" value="IBN_N"/>
    <property type="match status" value="1"/>
</dbReference>
<keyword evidence="3" id="KW-1185">Reference proteome</keyword>
<dbReference type="InterPro" id="IPR016024">
    <property type="entry name" value="ARM-type_fold"/>
</dbReference>
<gene>
    <name evidence="2" type="primary">MTR10</name>
    <name evidence="2" type="ORF">MCUN1_000558</name>
</gene>
<reference evidence="2" key="1">
    <citation type="submission" date="2023-03" db="EMBL/GenBank/DDBJ databases">
        <title>Mating type loci evolution in Malassezia.</title>
        <authorList>
            <person name="Coelho M.A."/>
        </authorList>
    </citation>
    <scope>NUCLEOTIDE SEQUENCE</scope>
    <source>
        <strain evidence="2">CBS 11721</strain>
    </source>
</reference>
<keyword evidence="2" id="KW-0675">Receptor</keyword>
<dbReference type="GO" id="GO:0006606">
    <property type="term" value="P:protein import into nucleus"/>
    <property type="evidence" value="ECO:0007669"/>
    <property type="project" value="TreeGrafter"/>
</dbReference>
<dbReference type="Pfam" id="PF03810">
    <property type="entry name" value="IBN_N"/>
    <property type="match status" value="1"/>
</dbReference>
<dbReference type="InterPro" id="IPR057941">
    <property type="entry name" value="TPR_TNPO3_IPO13_2nd"/>
</dbReference>
<dbReference type="PANTHER" id="PTHR12363">
    <property type="entry name" value="TRANSPORTIN 3 AND IMPORTIN 13"/>
    <property type="match status" value="1"/>
</dbReference>
<proteinExistence type="predicted"/>
<accession>A0AAF0EW43</accession>
<dbReference type="GO" id="GO:0005737">
    <property type="term" value="C:cytoplasm"/>
    <property type="evidence" value="ECO:0007669"/>
    <property type="project" value="TreeGrafter"/>
</dbReference>
<name>A0AAF0EW43_9BASI</name>
<dbReference type="EMBL" id="CP119877">
    <property type="protein sequence ID" value="WFD33743.1"/>
    <property type="molecule type" value="Genomic_DNA"/>
</dbReference>
<dbReference type="Pfam" id="PF24140">
    <property type="entry name" value="TPR_TNPO3_IPO13_3rd"/>
    <property type="match status" value="1"/>
</dbReference>
<dbReference type="InterPro" id="IPR001494">
    <property type="entry name" value="Importin-beta_N"/>
</dbReference>
<feature type="domain" description="Importin N-terminal" evidence="1">
    <location>
        <begin position="22"/>
        <end position="89"/>
    </location>
</feature>
<dbReference type="PANTHER" id="PTHR12363:SF53">
    <property type="entry name" value="MRNA TRANSPORT REGULATOR MTR10"/>
    <property type="match status" value="1"/>
</dbReference>
<dbReference type="InterPro" id="IPR011989">
    <property type="entry name" value="ARM-like"/>
</dbReference>
<dbReference type="Proteomes" id="UP001219933">
    <property type="component" value="Chromosome 1"/>
</dbReference>
<dbReference type="InterPro" id="IPR013598">
    <property type="entry name" value="Exportin-1/Importin-b-like"/>
</dbReference>
<dbReference type="Gene3D" id="1.25.10.10">
    <property type="entry name" value="Leucine-rich Repeat Variant"/>
    <property type="match status" value="1"/>
</dbReference>
<dbReference type="InterPro" id="IPR057942">
    <property type="entry name" value="TPR_TNPO3_IPO13_3rd"/>
</dbReference>
<dbReference type="InterPro" id="IPR051345">
    <property type="entry name" value="Importin_beta-like_NTR"/>
</dbReference>